<protein>
    <submittedName>
        <fullName evidence="7">Dihydrodipicolinate synthase family protein</fullName>
    </submittedName>
</protein>
<feature type="active site" description="Proton donor/acceptor" evidence="5">
    <location>
        <position position="127"/>
    </location>
</feature>
<dbReference type="AlphaFoldDB" id="A0A9D1E333"/>
<evidence type="ECO:0000313" key="7">
    <source>
        <dbReference type="EMBL" id="HIR65478.1"/>
    </source>
</evidence>
<feature type="binding site" evidence="6">
    <location>
        <position position="40"/>
    </location>
    <ligand>
        <name>pyruvate</name>
        <dbReference type="ChEBI" id="CHEBI:15361"/>
    </ligand>
</feature>
<dbReference type="InterPro" id="IPR020624">
    <property type="entry name" value="Schiff_base-form_aldolases_CS"/>
</dbReference>
<evidence type="ECO:0000256" key="6">
    <source>
        <dbReference type="PIRSR" id="PIRSR001365-2"/>
    </source>
</evidence>
<reference evidence="7" key="2">
    <citation type="journal article" date="2021" name="PeerJ">
        <title>Extensive microbial diversity within the chicken gut microbiome revealed by metagenomics and culture.</title>
        <authorList>
            <person name="Gilroy R."/>
            <person name="Ravi A."/>
            <person name="Getino M."/>
            <person name="Pursley I."/>
            <person name="Horton D.L."/>
            <person name="Alikhan N.F."/>
            <person name="Baker D."/>
            <person name="Gharbi K."/>
            <person name="Hall N."/>
            <person name="Watson M."/>
            <person name="Adriaenssens E.M."/>
            <person name="Foster-Nyarko E."/>
            <person name="Jarju S."/>
            <person name="Secka A."/>
            <person name="Antonio M."/>
            <person name="Oren A."/>
            <person name="Chaudhuri R.R."/>
            <person name="La Ragione R."/>
            <person name="Hildebrand F."/>
            <person name="Pallen M.J."/>
        </authorList>
    </citation>
    <scope>NUCLEOTIDE SEQUENCE</scope>
    <source>
        <strain evidence="7">CHK121-14286</strain>
    </source>
</reference>
<evidence type="ECO:0000256" key="2">
    <source>
        <dbReference type="ARBA" id="ARBA00023239"/>
    </source>
</evidence>
<dbReference type="Proteomes" id="UP000824200">
    <property type="component" value="Unassembled WGS sequence"/>
</dbReference>
<evidence type="ECO:0000256" key="4">
    <source>
        <dbReference type="PIRNR" id="PIRNR001365"/>
    </source>
</evidence>
<dbReference type="PROSITE" id="PS00665">
    <property type="entry name" value="DHDPS_1"/>
    <property type="match status" value="1"/>
</dbReference>
<evidence type="ECO:0000256" key="5">
    <source>
        <dbReference type="PIRSR" id="PIRSR001365-1"/>
    </source>
</evidence>
<dbReference type="PRINTS" id="PR00146">
    <property type="entry name" value="DHPICSNTHASE"/>
</dbReference>
<dbReference type="Gene3D" id="3.20.20.70">
    <property type="entry name" value="Aldolase class I"/>
    <property type="match status" value="1"/>
</dbReference>
<dbReference type="PIRSF" id="PIRSF001365">
    <property type="entry name" value="DHDPS"/>
    <property type="match status" value="1"/>
</dbReference>
<dbReference type="GO" id="GO:0008840">
    <property type="term" value="F:4-hydroxy-tetrahydrodipicolinate synthase activity"/>
    <property type="evidence" value="ECO:0007669"/>
    <property type="project" value="TreeGrafter"/>
</dbReference>
<dbReference type="InterPro" id="IPR002220">
    <property type="entry name" value="DapA-like"/>
</dbReference>
<dbReference type="Pfam" id="PF00701">
    <property type="entry name" value="DHDPS"/>
    <property type="match status" value="1"/>
</dbReference>
<keyword evidence="2 4" id="KW-0456">Lyase</keyword>
<dbReference type="CDD" id="cd00408">
    <property type="entry name" value="DHDPS-like"/>
    <property type="match status" value="1"/>
</dbReference>
<dbReference type="InterPro" id="IPR013785">
    <property type="entry name" value="Aldolase_TIM"/>
</dbReference>
<feature type="active site" description="Schiff-base intermediate with substrate" evidence="5">
    <location>
        <position position="154"/>
    </location>
</feature>
<evidence type="ECO:0000256" key="3">
    <source>
        <dbReference type="ARBA" id="ARBA00023270"/>
    </source>
</evidence>
<gene>
    <name evidence="7" type="ORF">IAC95_01105</name>
</gene>
<comment type="similarity">
    <text evidence="1 4">Belongs to the DapA family.</text>
</comment>
<dbReference type="GO" id="GO:0009436">
    <property type="term" value="P:glyoxylate catabolic process"/>
    <property type="evidence" value="ECO:0007669"/>
    <property type="project" value="TreeGrafter"/>
</dbReference>
<sequence>MKLITALATPFLHGKIHLESFVKLLESQICADGVLCAGTTGEGAALCACEKKLLLNACKAVLPDKQIWLGVSSSVTAVAQVEAEFAAKNGVYGVLVTPPSFSKCTKEGFVRHVQLIKEACDLPIMLYNAPSRCGYVLWEDAVKQLAQEGIEYLKDAGSDIGYAENCEKHIKLLCGNEEKLSEFCKTDMYGVVSVVSNVAPHLTADVLHSLHCDGENAVKNGEFTAKTEDEPCRCNSNAEYTCKKETCLEKSLHSLCPTSESCREQEVFAALASLCFREINPLPIKYLLYKTGVFDNFEMRLPLTKASQNLQKDADEFLRQFLPFLR</sequence>
<dbReference type="SUPFAM" id="SSF51569">
    <property type="entry name" value="Aldolase"/>
    <property type="match status" value="1"/>
</dbReference>
<comment type="caution">
    <text evidence="7">The sequence shown here is derived from an EMBL/GenBank/DDBJ whole genome shotgun (WGS) entry which is preliminary data.</text>
</comment>
<organism evidence="7 8">
    <name type="scientific">Candidatus Fimimonas gallinarum</name>
    <dbReference type="NCBI Taxonomy" id="2840821"/>
    <lineage>
        <taxon>Bacteria</taxon>
        <taxon>Pseudomonadati</taxon>
        <taxon>Myxococcota</taxon>
        <taxon>Myxococcia</taxon>
        <taxon>Myxococcales</taxon>
        <taxon>Cystobacterineae</taxon>
        <taxon>Myxococcaceae</taxon>
        <taxon>Myxococcaceae incertae sedis</taxon>
        <taxon>Candidatus Fimimonas</taxon>
    </lineage>
</organism>
<dbReference type="PANTHER" id="PTHR12128:SF66">
    <property type="entry name" value="4-HYDROXY-2-OXOGLUTARATE ALDOLASE, MITOCHONDRIAL"/>
    <property type="match status" value="1"/>
</dbReference>
<dbReference type="SMART" id="SM01130">
    <property type="entry name" value="DHDPS"/>
    <property type="match status" value="1"/>
</dbReference>
<feature type="binding site" evidence="6">
    <location>
        <position position="192"/>
    </location>
    <ligand>
        <name>pyruvate</name>
        <dbReference type="ChEBI" id="CHEBI:15361"/>
    </ligand>
</feature>
<accession>A0A9D1E333</accession>
<evidence type="ECO:0000256" key="1">
    <source>
        <dbReference type="ARBA" id="ARBA00007592"/>
    </source>
</evidence>
<dbReference type="GO" id="GO:0008700">
    <property type="term" value="F:(R,S)-4-hydroxy-2-oxoglutarate aldolase activity"/>
    <property type="evidence" value="ECO:0007669"/>
    <property type="project" value="TreeGrafter"/>
</dbReference>
<dbReference type="PANTHER" id="PTHR12128">
    <property type="entry name" value="DIHYDRODIPICOLINATE SYNTHASE"/>
    <property type="match status" value="1"/>
</dbReference>
<evidence type="ECO:0000313" key="8">
    <source>
        <dbReference type="Proteomes" id="UP000824200"/>
    </source>
</evidence>
<proteinExistence type="inferred from homology"/>
<reference evidence="7" key="1">
    <citation type="submission" date="2020-10" db="EMBL/GenBank/DDBJ databases">
        <authorList>
            <person name="Gilroy R."/>
        </authorList>
    </citation>
    <scope>NUCLEOTIDE SEQUENCE</scope>
    <source>
        <strain evidence="7">CHK121-14286</strain>
    </source>
</reference>
<keyword evidence="3" id="KW-0704">Schiff base</keyword>
<name>A0A9D1E333_9BACT</name>
<dbReference type="EMBL" id="DVHL01000010">
    <property type="protein sequence ID" value="HIR65478.1"/>
    <property type="molecule type" value="Genomic_DNA"/>
</dbReference>